<sequence length="188" mass="21186">MSQHKALISLKLLAFTLSLITFGLVARGNFPRAQVPSTKLDAPQWKNFFSVTPGDPVALRYSATTRYQLDNADSAAEFVSLLPNGQHTVYIDDDEGPAQPYTVTLFHQLKCLDIIRRDYISPPAHPLSSTTRHCLNYLRQTILCRPNIGLESTKNSQGTAARSYESVCADWSEVYKEAERNHAVYHEW</sequence>
<dbReference type="InParanoid" id="A0A369JX26"/>
<dbReference type="GO" id="GO:0016491">
    <property type="term" value="F:oxidoreductase activity"/>
    <property type="evidence" value="ECO:0007669"/>
    <property type="project" value="UniProtKB-KW"/>
</dbReference>
<evidence type="ECO:0000256" key="1">
    <source>
        <dbReference type="ARBA" id="ARBA00004685"/>
    </source>
</evidence>
<evidence type="ECO:0000256" key="2">
    <source>
        <dbReference type="ARBA" id="ARBA00023002"/>
    </source>
</evidence>
<dbReference type="InterPro" id="IPR021765">
    <property type="entry name" value="UstYa-like"/>
</dbReference>
<organism evidence="4 5">
    <name type="scientific">Hypsizygus marmoreus</name>
    <name type="common">White beech mushroom</name>
    <name type="synonym">Agaricus marmoreus</name>
    <dbReference type="NCBI Taxonomy" id="39966"/>
    <lineage>
        <taxon>Eukaryota</taxon>
        <taxon>Fungi</taxon>
        <taxon>Dikarya</taxon>
        <taxon>Basidiomycota</taxon>
        <taxon>Agaricomycotina</taxon>
        <taxon>Agaricomycetes</taxon>
        <taxon>Agaricomycetidae</taxon>
        <taxon>Agaricales</taxon>
        <taxon>Tricholomatineae</taxon>
        <taxon>Lyophyllaceae</taxon>
        <taxon>Hypsizygus</taxon>
    </lineage>
</organism>
<dbReference type="STRING" id="39966.A0A369JX26"/>
<dbReference type="EMBL" id="LUEZ02000040">
    <property type="protein sequence ID" value="RDB25882.1"/>
    <property type="molecule type" value="Genomic_DNA"/>
</dbReference>
<comment type="similarity">
    <text evidence="3">Belongs to the ustYa family.</text>
</comment>
<accession>A0A369JX26</accession>
<dbReference type="GO" id="GO:0043386">
    <property type="term" value="P:mycotoxin biosynthetic process"/>
    <property type="evidence" value="ECO:0007669"/>
    <property type="project" value="InterPro"/>
</dbReference>
<proteinExistence type="inferred from homology"/>
<reference evidence="4" key="1">
    <citation type="submission" date="2018-04" db="EMBL/GenBank/DDBJ databases">
        <title>Whole genome sequencing of Hypsizygus marmoreus.</title>
        <authorList>
            <person name="Choi I.-G."/>
            <person name="Min B."/>
            <person name="Kim J.-G."/>
            <person name="Kim S."/>
            <person name="Oh Y.-L."/>
            <person name="Kong W.-S."/>
            <person name="Park H."/>
            <person name="Jeong J."/>
            <person name="Song E.-S."/>
        </authorList>
    </citation>
    <scope>NUCLEOTIDE SEQUENCE [LARGE SCALE GENOMIC DNA]</scope>
    <source>
        <strain evidence="4">51987-8</strain>
    </source>
</reference>
<keyword evidence="5" id="KW-1185">Reference proteome</keyword>
<dbReference type="AlphaFoldDB" id="A0A369JX26"/>
<evidence type="ECO:0000256" key="3">
    <source>
        <dbReference type="ARBA" id="ARBA00035112"/>
    </source>
</evidence>
<dbReference type="PANTHER" id="PTHR33365:SF11">
    <property type="entry name" value="TAT PATHWAY SIGNAL SEQUENCE"/>
    <property type="match status" value="1"/>
</dbReference>
<gene>
    <name evidence="4" type="primary">ustYa_0</name>
    <name evidence="4" type="ORF">Hypma_006343</name>
</gene>
<dbReference type="OrthoDB" id="3687641at2759"/>
<name>A0A369JX26_HYPMA</name>
<protein>
    <submittedName>
        <fullName evidence="4">Oxidase ustYa</fullName>
    </submittedName>
</protein>
<comment type="pathway">
    <text evidence="1">Mycotoxin biosynthesis.</text>
</comment>
<evidence type="ECO:0000313" key="5">
    <source>
        <dbReference type="Proteomes" id="UP000076154"/>
    </source>
</evidence>
<dbReference type="Pfam" id="PF11807">
    <property type="entry name" value="UstYa"/>
    <property type="match status" value="1"/>
</dbReference>
<keyword evidence="2" id="KW-0560">Oxidoreductase</keyword>
<evidence type="ECO:0000313" key="4">
    <source>
        <dbReference type="EMBL" id="RDB25882.1"/>
    </source>
</evidence>
<dbReference type="Proteomes" id="UP000076154">
    <property type="component" value="Unassembled WGS sequence"/>
</dbReference>
<dbReference type="PANTHER" id="PTHR33365">
    <property type="entry name" value="YALI0B05434P"/>
    <property type="match status" value="1"/>
</dbReference>
<comment type="caution">
    <text evidence="4">The sequence shown here is derived from an EMBL/GenBank/DDBJ whole genome shotgun (WGS) entry which is preliminary data.</text>
</comment>